<dbReference type="Proteomes" id="UP001144347">
    <property type="component" value="Unassembled WGS sequence"/>
</dbReference>
<protein>
    <submittedName>
        <fullName evidence="1">Uncharacterized protein</fullName>
    </submittedName>
</protein>
<organism evidence="1 2">
    <name type="scientific">Pedobacter punctiformis</name>
    <dbReference type="NCBI Taxonomy" id="3004097"/>
    <lineage>
        <taxon>Bacteria</taxon>
        <taxon>Pseudomonadati</taxon>
        <taxon>Bacteroidota</taxon>
        <taxon>Sphingobacteriia</taxon>
        <taxon>Sphingobacteriales</taxon>
        <taxon>Sphingobacteriaceae</taxon>
        <taxon>Pedobacter</taxon>
    </lineage>
</organism>
<evidence type="ECO:0000313" key="2">
    <source>
        <dbReference type="Proteomes" id="UP001144347"/>
    </source>
</evidence>
<dbReference type="EMBL" id="JAPWGM010000001">
    <property type="protein sequence ID" value="MCZ4242724.1"/>
    <property type="molecule type" value="Genomic_DNA"/>
</dbReference>
<gene>
    <name evidence="1" type="ORF">O0955_01795</name>
</gene>
<dbReference type="RefSeq" id="WP_269425814.1">
    <property type="nucleotide sequence ID" value="NZ_JAPWGM010000001.1"/>
</dbReference>
<evidence type="ECO:0000313" key="1">
    <source>
        <dbReference type="EMBL" id="MCZ4242724.1"/>
    </source>
</evidence>
<comment type="caution">
    <text evidence="1">The sequence shown here is derived from an EMBL/GenBank/DDBJ whole genome shotgun (WGS) entry which is preliminary data.</text>
</comment>
<sequence>MKNIIFILMLCFTTSLCLGQDYNRLAESAAREQKITTKELKTFKEKYILSLKKAINNNKLYQPPLLREADICDDGGFEIKNFSNWTWKMVDNRKVGNAIVFNANESGTGTLHTSAITSTTALSQWEIVSTGYDDLFPALPKVHSGNRALKLGRKEGTGILPYCSAESIDKTVTITAANSQLTFWYALVLQDPFTSANSHTAGQAPAFGVRVKSGSTSYVPILPAITGASTTPIEALNNPFLLSGMPPPYTESIAMRPWTCGRVDLSGYIGQTITIEFIVNDCTHAGHFGYAYLDDICMGCQNSDMGDASLQAISKDCGPSASVSGSYSLPHNSTSAGTLTSLQASLYQNGLPVTGQTVQIPSGNINTVTKTFSFPMSLFSSVPAGNYDIVIKATFLFLANPIVTTSTNSGVIAGINNDWKSICQVNSCCQNTLKMVTPVSVPPSYPYNGGTYSVEYYNITAPSNVPITEIKVEVTSFEWLDGLEDCKQCQIRTSNLGSIFGGVSVGGVLNGPAIQPYGNGTAITSNNNEVIFSFPNGKILNAGDYLRLTYILPPEKNLSCCQTKARVCRKITWRDINCNYCEVYDCSTIDLKNKSELKPGAPLPDLLMLYLNSRGIFATGHADGF</sequence>
<keyword evidence="2" id="KW-1185">Reference proteome</keyword>
<accession>A0ABT4L480</accession>
<name>A0ABT4L480_9SPHI</name>
<reference evidence="1" key="1">
    <citation type="submission" date="2022-12" db="EMBL/GenBank/DDBJ databases">
        <title>Genome sequence of HCMS5-2.</title>
        <authorList>
            <person name="Woo H."/>
        </authorList>
    </citation>
    <scope>NUCLEOTIDE SEQUENCE</scope>
    <source>
        <strain evidence="1">HCMS5-2</strain>
    </source>
</reference>
<proteinExistence type="predicted"/>